<reference evidence="5" key="1">
    <citation type="journal article" date="2021" name="Int. J. Syst. Evol. Microbiol.">
        <title>Actinocatenispora comari sp. nov., an endophytic actinomycete isolated from aerial parts of Comarum salesowianum.</title>
        <authorList>
            <person name="Oyunbileg N."/>
            <person name="Iizaka Y."/>
            <person name="Hamada M."/>
            <person name="Davaapurev B.O."/>
            <person name="Fukumoto A."/>
            <person name="Tsetseg B."/>
            <person name="Kato F."/>
            <person name="Tamura T."/>
            <person name="Batkhuu J."/>
            <person name="Anzai Y."/>
        </authorList>
    </citation>
    <scope>NUCLEOTIDE SEQUENCE [LARGE SCALE GENOMIC DNA]</scope>
    <source>
        <strain evidence="5">NUM-2625</strain>
    </source>
</reference>
<evidence type="ECO:0000256" key="2">
    <source>
        <dbReference type="SAM" id="SignalP"/>
    </source>
</evidence>
<evidence type="ECO:0000313" key="5">
    <source>
        <dbReference type="Proteomes" id="UP000614996"/>
    </source>
</evidence>
<comment type="caution">
    <text evidence="4">The sequence shown here is derived from an EMBL/GenBank/DDBJ whole genome shotgun (WGS) entry which is preliminary data.</text>
</comment>
<dbReference type="Pfam" id="PF03413">
    <property type="entry name" value="PepSY"/>
    <property type="match status" value="2"/>
</dbReference>
<feature type="region of interest" description="Disordered" evidence="1">
    <location>
        <begin position="30"/>
        <end position="54"/>
    </location>
</feature>
<feature type="chain" id="PRO_5035272714" description="PepSY domain-containing protein" evidence="2">
    <location>
        <begin position="28"/>
        <end position="192"/>
    </location>
</feature>
<dbReference type="AlphaFoldDB" id="A0A8J4A4Q5"/>
<dbReference type="InterPro" id="IPR025711">
    <property type="entry name" value="PepSY"/>
</dbReference>
<organism evidence="4 5">
    <name type="scientific">Actinocatenispora comari</name>
    <dbReference type="NCBI Taxonomy" id="2807577"/>
    <lineage>
        <taxon>Bacteria</taxon>
        <taxon>Bacillati</taxon>
        <taxon>Actinomycetota</taxon>
        <taxon>Actinomycetes</taxon>
        <taxon>Micromonosporales</taxon>
        <taxon>Micromonosporaceae</taxon>
        <taxon>Actinocatenispora</taxon>
    </lineage>
</organism>
<dbReference type="Proteomes" id="UP000614996">
    <property type="component" value="Unassembled WGS sequence"/>
</dbReference>
<protein>
    <recommendedName>
        <fullName evidence="3">PepSY domain-containing protein</fullName>
    </recommendedName>
</protein>
<feature type="domain" description="PepSY" evidence="3">
    <location>
        <begin position="134"/>
        <end position="183"/>
    </location>
</feature>
<evidence type="ECO:0000256" key="1">
    <source>
        <dbReference type="SAM" id="MobiDB-lite"/>
    </source>
</evidence>
<keyword evidence="2" id="KW-0732">Signal</keyword>
<dbReference type="RefSeq" id="WP_207122630.1">
    <property type="nucleotide sequence ID" value="NZ_BOPO01000002.1"/>
</dbReference>
<name>A0A8J4A4Q5_9ACTN</name>
<feature type="domain" description="PepSY" evidence="3">
    <location>
        <begin position="56"/>
        <end position="112"/>
    </location>
</feature>
<evidence type="ECO:0000313" key="4">
    <source>
        <dbReference type="EMBL" id="GIL25031.1"/>
    </source>
</evidence>
<accession>A0A8J4A4Q5</accession>
<dbReference type="EMBL" id="BOPO01000002">
    <property type="protein sequence ID" value="GIL25031.1"/>
    <property type="molecule type" value="Genomic_DNA"/>
</dbReference>
<feature type="signal peptide" evidence="2">
    <location>
        <begin position="1"/>
        <end position="27"/>
    </location>
</feature>
<evidence type="ECO:0000259" key="3">
    <source>
        <dbReference type="Pfam" id="PF03413"/>
    </source>
</evidence>
<gene>
    <name evidence="4" type="ORF">NUM_02860</name>
</gene>
<proteinExistence type="predicted"/>
<dbReference type="Gene3D" id="3.10.450.40">
    <property type="match status" value="2"/>
</dbReference>
<sequence>MRTFTKLAIAVGAGVLVVGGGTATVLAAQQDGGPTRTADSRTTEVTGTGGGSGATVSLAEAVRTAQGEVPHGVAVEADLDDDNGAAHWEIDLVTGDTARTVYVGADDGKVRRTGRDTLDRDDRAAAAAHVDLLTAVRTAQRAAPDAGAATEADADFDGSRLVWEVSFGAHDDEQEVTVDARTGHAGSPTTDD</sequence>
<keyword evidence="5" id="KW-1185">Reference proteome</keyword>